<name>A0A3N4SG99_9ACTN</name>
<dbReference type="Gene3D" id="1.20.120.450">
    <property type="entry name" value="dinb family like domain"/>
    <property type="match status" value="1"/>
</dbReference>
<dbReference type="EMBL" id="RKQG01000001">
    <property type="protein sequence ID" value="RPE35484.1"/>
    <property type="molecule type" value="Genomic_DNA"/>
</dbReference>
<evidence type="ECO:0000313" key="4">
    <source>
        <dbReference type="EMBL" id="RPE35484.1"/>
    </source>
</evidence>
<dbReference type="NCBIfam" id="TIGR03083">
    <property type="entry name" value="maleylpyruvate isomerase family mycothiol-dependent enzyme"/>
    <property type="match status" value="1"/>
</dbReference>
<dbReference type="InterPro" id="IPR013917">
    <property type="entry name" value="tRNA_wybutosine-synth"/>
</dbReference>
<dbReference type="RefSeq" id="WP_123556874.1">
    <property type="nucleotide sequence ID" value="NZ_RJVJ01000001.1"/>
</dbReference>
<dbReference type="InterPro" id="IPR024344">
    <property type="entry name" value="MDMPI_metal-binding"/>
</dbReference>
<dbReference type="Proteomes" id="UP000266906">
    <property type="component" value="Unassembled WGS sequence"/>
</dbReference>
<dbReference type="Pfam" id="PF08608">
    <property type="entry name" value="Wyosine_form"/>
    <property type="match status" value="1"/>
</dbReference>
<dbReference type="InterPro" id="IPR017518">
    <property type="entry name" value="CHP03084"/>
</dbReference>
<dbReference type="SUPFAM" id="SSF109854">
    <property type="entry name" value="DinB/YfiT-like putative metalloenzymes"/>
    <property type="match status" value="1"/>
</dbReference>
<accession>A0A8G1UJC8</accession>
<feature type="domain" description="tRNA wybutosine-synthesis" evidence="1">
    <location>
        <begin position="180"/>
        <end position="229"/>
    </location>
</feature>
<gene>
    <name evidence="4" type="ORF">EDD38_3834</name>
    <name evidence="3" type="ORF">EDD39_3345</name>
</gene>
<dbReference type="InterPro" id="IPR034660">
    <property type="entry name" value="DinB/YfiT-like"/>
</dbReference>
<keyword evidence="5" id="KW-1185">Reference proteome</keyword>
<dbReference type="OrthoDB" id="113180at2"/>
<proteinExistence type="predicted"/>
<comment type="caution">
    <text evidence="4">The sequence shown here is derived from an EMBL/GenBank/DDBJ whole genome shotgun (WGS) entry which is preliminary data.</text>
</comment>
<protein>
    <submittedName>
        <fullName evidence="4">Uncharacterized protein (TIGR03084 family)</fullName>
    </submittedName>
</protein>
<reference evidence="5 6" key="1">
    <citation type="submission" date="2018-11" db="EMBL/GenBank/DDBJ databases">
        <title>Sequencing the genomes of 1000 actinobacteria strains.</title>
        <authorList>
            <person name="Klenk H.-P."/>
        </authorList>
    </citation>
    <scope>NUCLEOTIDE SEQUENCE [LARGE SCALE GENOMIC DNA]</scope>
    <source>
        <strain evidence="3 6">DSM 44780</strain>
        <strain evidence="4 5">DSM 44781</strain>
    </source>
</reference>
<evidence type="ECO:0000259" key="1">
    <source>
        <dbReference type="Pfam" id="PF08608"/>
    </source>
</evidence>
<dbReference type="NCBIfam" id="TIGR03084">
    <property type="entry name" value="TIGR03084 family metal-binding protein"/>
    <property type="match status" value="1"/>
</dbReference>
<evidence type="ECO:0000313" key="5">
    <source>
        <dbReference type="Proteomes" id="UP000266906"/>
    </source>
</evidence>
<dbReference type="GO" id="GO:0046872">
    <property type="term" value="F:metal ion binding"/>
    <property type="evidence" value="ECO:0007669"/>
    <property type="project" value="InterPro"/>
</dbReference>
<dbReference type="Pfam" id="PF11716">
    <property type="entry name" value="MDMPI_N"/>
    <property type="match status" value="1"/>
</dbReference>
<feature type="domain" description="Mycothiol-dependent maleylpyruvate isomerase metal-binding" evidence="2">
    <location>
        <begin position="26"/>
        <end position="142"/>
    </location>
</feature>
<evidence type="ECO:0000313" key="6">
    <source>
        <dbReference type="Proteomes" id="UP000267408"/>
    </source>
</evidence>
<dbReference type="InterPro" id="IPR017517">
    <property type="entry name" value="Maleyloyr_isom"/>
</dbReference>
<evidence type="ECO:0000313" key="3">
    <source>
        <dbReference type="EMBL" id="ROR45131.1"/>
    </source>
</evidence>
<sequence length="257" mass="26993">MDGLVADLVAEGEDVEALVGGAGVMGVETPAAGWTVAHQVAHLAWTDRWTLLAVRDPAGFAAALGREFAAGAAAVDRGAAEGVGEDPAALVGRWRAGRAEVAEALAGVSPEVRVPWFGPPMKARSMLTARLMETWAHGQDIADGLGVERVPTDRLRHVAHLGVRTVGFAFAAHGRPAPEVPIRFELRSPGGGSWCWGPEDATDRVSGPALDFCLLVTQRRHRDDLSLTAEGSTARAWLPIAQAFAGPPGEGRKPLRG</sequence>
<organism evidence="4 5">
    <name type="scientific">Kitasatospora cineracea</name>
    <dbReference type="NCBI Taxonomy" id="88074"/>
    <lineage>
        <taxon>Bacteria</taxon>
        <taxon>Bacillati</taxon>
        <taxon>Actinomycetota</taxon>
        <taxon>Actinomycetes</taxon>
        <taxon>Kitasatosporales</taxon>
        <taxon>Streptomycetaceae</taxon>
        <taxon>Kitasatospora</taxon>
    </lineage>
</organism>
<evidence type="ECO:0000259" key="2">
    <source>
        <dbReference type="Pfam" id="PF11716"/>
    </source>
</evidence>
<dbReference type="EMBL" id="RJVJ01000001">
    <property type="protein sequence ID" value="ROR45131.1"/>
    <property type="molecule type" value="Genomic_DNA"/>
</dbReference>
<dbReference type="AlphaFoldDB" id="A0A3N4SG99"/>
<accession>A0A3N4SG99</accession>
<dbReference type="Proteomes" id="UP000267408">
    <property type="component" value="Unassembled WGS sequence"/>
</dbReference>